<dbReference type="AlphaFoldDB" id="A0A4Q2D1S9"/>
<protein>
    <submittedName>
        <fullName evidence="1">Uncharacterized protein</fullName>
    </submittedName>
</protein>
<keyword evidence="2" id="KW-1185">Reference proteome</keyword>
<name>A0A4Q2D1S9_9AGAR</name>
<proteinExistence type="predicted"/>
<feature type="non-terminal residue" evidence="1">
    <location>
        <position position="1"/>
    </location>
</feature>
<dbReference type="OrthoDB" id="163438at2759"/>
<evidence type="ECO:0000313" key="2">
    <source>
        <dbReference type="Proteomes" id="UP000290288"/>
    </source>
</evidence>
<accession>A0A4Q2D1S9</accession>
<dbReference type="Proteomes" id="UP000290288">
    <property type="component" value="Unassembled WGS sequence"/>
</dbReference>
<organism evidence="1 2">
    <name type="scientific">Candolleomyces aberdarensis</name>
    <dbReference type="NCBI Taxonomy" id="2316362"/>
    <lineage>
        <taxon>Eukaryota</taxon>
        <taxon>Fungi</taxon>
        <taxon>Dikarya</taxon>
        <taxon>Basidiomycota</taxon>
        <taxon>Agaricomycotina</taxon>
        <taxon>Agaricomycetes</taxon>
        <taxon>Agaricomycetidae</taxon>
        <taxon>Agaricales</taxon>
        <taxon>Agaricineae</taxon>
        <taxon>Psathyrellaceae</taxon>
        <taxon>Candolleomyces</taxon>
    </lineage>
</organism>
<sequence length="169" mass="20113">KSFADFLEEESRAKDFFASEFRVDLHLTKCCLQHILEWCALDLDSLPREYQEFPEFDRRRLQVAITELPYVLVGNTDSAFVDELVDFTEKRGWHKFDKLLPLVYSGEGELSEVWRGWLDRFRCIPDRLKVQYPETAGVLTWFLDKWERDQEEWQRQMDDSDSGDSDSSD</sequence>
<dbReference type="EMBL" id="SDEE01001326">
    <property type="protein sequence ID" value="RXW12251.1"/>
    <property type="molecule type" value="Genomic_DNA"/>
</dbReference>
<gene>
    <name evidence="1" type="ORF">EST38_g13603</name>
</gene>
<evidence type="ECO:0000313" key="1">
    <source>
        <dbReference type="EMBL" id="RXW12251.1"/>
    </source>
</evidence>
<reference evidence="1 2" key="1">
    <citation type="submission" date="2019-01" db="EMBL/GenBank/DDBJ databases">
        <title>Draft genome sequence of Psathyrella aberdarensis IHI B618.</title>
        <authorList>
            <person name="Buettner E."/>
            <person name="Kellner H."/>
        </authorList>
    </citation>
    <scope>NUCLEOTIDE SEQUENCE [LARGE SCALE GENOMIC DNA]</scope>
    <source>
        <strain evidence="1 2">IHI B618</strain>
    </source>
</reference>
<comment type="caution">
    <text evidence="1">The sequence shown here is derived from an EMBL/GenBank/DDBJ whole genome shotgun (WGS) entry which is preliminary data.</text>
</comment>